<dbReference type="VEuPathDB" id="FungiDB:GGTG_07471"/>
<dbReference type="EnsemblFungi" id="EJT73615">
    <property type="protein sequence ID" value="EJT73615"/>
    <property type="gene ID" value="GGTG_07471"/>
</dbReference>
<dbReference type="GeneID" id="20347929"/>
<name>J3P1S3_GAET3</name>
<dbReference type="HOGENOM" id="CLU_2831348_0_0_1"/>
<dbReference type="EMBL" id="GL385398">
    <property type="protein sequence ID" value="EJT73615.1"/>
    <property type="molecule type" value="Genomic_DNA"/>
</dbReference>
<feature type="chain" id="PRO_5015094776" evidence="2">
    <location>
        <begin position="16"/>
        <end position="66"/>
    </location>
</feature>
<evidence type="ECO:0000313" key="4">
    <source>
        <dbReference type="EnsemblFungi" id="EJT73615"/>
    </source>
</evidence>
<reference evidence="3" key="2">
    <citation type="submission" date="2010-07" db="EMBL/GenBank/DDBJ databases">
        <authorList>
            <consortium name="The Broad Institute Genome Sequencing Platform"/>
            <consortium name="Broad Institute Genome Sequencing Center for Infectious Disease"/>
            <person name="Ma L.-J."/>
            <person name="Dead R."/>
            <person name="Young S."/>
            <person name="Zeng Q."/>
            <person name="Koehrsen M."/>
            <person name="Alvarado L."/>
            <person name="Berlin A."/>
            <person name="Chapman S.B."/>
            <person name="Chen Z."/>
            <person name="Freedman E."/>
            <person name="Gellesch M."/>
            <person name="Goldberg J."/>
            <person name="Griggs A."/>
            <person name="Gujja S."/>
            <person name="Heilman E.R."/>
            <person name="Heiman D."/>
            <person name="Hepburn T."/>
            <person name="Howarth C."/>
            <person name="Jen D."/>
            <person name="Larson L."/>
            <person name="Mehta T."/>
            <person name="Neiman D."/>
            <person name="Pearson M."/>
            <person name="Roberts A."/>
            <person name="Saif S."/>
            <person name="Shea T."/>
            <person name="Shenoy N."/>
            <person name="Sisk P."/>
            <person name="Stolte C."/>
            <person name="Sykes S."/>
            <person name="Walk T."/>
            <person name="White J."/>
            <person name="Yandava C."/>
            <person name="Haas B."/>
            <person name="Nusbaum C."/>
            <person name="Birren B."/>
        </authorList>
    </citation>
    <scope>NUCLEOTIDE SEQUENCE</scope>
    <source>
        <strain evidence="3">R3-111a-1</strain>
    </source>
</reference>
<proteinExistence type="predicted"/>
<gene>
    <name evidence="4" type="primary">20347929</name>
    <name evidence="3" type="ORF">GGTG_07471</name>
</gene>
<feature type="region of interest" description="Disordered" evidence="1">
    <location>
        <begin position="43"/>
        <end position="66"/>
    </location>
</feature>
<sequence length="66" mass="7030">MKFSTVLFFAGLALAAPVMQQETTDVAVQKRGLSSEPAVIVARQRRLPPPSDPPRECPPRPVGGGC</sequence>
<reference evidence="3" key="3">
    <citation type="submission" date="2010-09" db="EMBL/GenBank/DDBJ databases">
        <title>Annotation of Gaeumannomyces graminis var. tritici R3-111a-1.</title>
        <authorList>
            <consortium name="The Broad Institute Genome Sequencing Platform"/>
            <person name="Ma L.-J."/>
            <person name="Dead R."/>
            <person name="Young S.K."/>
            <person name="Zeng Q."/>
            <person name="Gargeya S."/>
            <person name="Fitzgerald M."/>
            <person name="Haas B."/>
            <person name="Abouelleil A."/>
            <person name="Alvarado L."/>
            <person name="Arachchi H.M."/>
            <person name="Berlin A."/>
            <person name="Brown A."/>
            <person name="Chapman S.B."/>
            <person name="Chen Z."/>
            <person name="Dunbar C."/>
            <person name="Freedman E."/>
            <person name="Gearin G."/>
            <person name="Gellesch M."/>
            <person name="Goldberg J."/>
            <person name="Griggs A."/>
            <person name="Gujja S."/>
            <person name="Heiman D."/>
            <person name="Howarth C."/>
            <person name="Larson L."/>
            <person name="Lui A."/>
            <person name="MacDonald P.J.P."/>
            <person name="Mehta T."/>
            <person name="Montmayeur A."/>
            <person name="Murphy C."/>
            <person name="Neiman D."/>
            <person name="Pearson M."/>
            <person name="Priest M."/>
            <person name="Roberts A."/>
            <person name="Saif S."/>
            <person name="Shea T."/>
            <person name="Shenoy N."/>
            <person name="Sisk P."/>
            <person name="Stolte C."/>
            <person name="Sykes S."/>
            <person name="Yandava C."/>
            <person name="Wortman J."/>
            <person name="Nusbaum C."/>
            <person name="Birren B."/>
        </authorList>
    </citation>
    <scope>NUCLEOTIDE SEQUENCE</scope>
    <source>
        <strain evidence="3">R3-111a-1</strain>
    </source>
</reference>
<reference evidence="4" key="5">
    <citation type="submission" date="2018-04" db="UniProtKB">
        <authorList>
            <consortium name="EnsemblFungi"/>
        </authorList>
    </citation>
    <scope>IDENTIFICATION</scope>
    <source>
        <strain evidence="4">R3-111a-1</strain>
    </source>
</reference>
<evidence type="ECO:0000313" key="5">
    <source>
        <dbReference type="Proteomes" id="UP000006039"/>
    </source>
</evidence>
<evidence type="ECO:0000256" key="2">
    <source>
        <dbReference type="SAM" id="SignalP"/>
    </source>
</evidence>
<evidence type="ECO:0000313" key="3">
    <source>
        <dbReference type="EMBL" id="EJT73615.1"/>
    </source>
</evidence>
<feature type="signal peptide" evidence="2">
    <location>
        <begin position="1"/>
        <end position="15"/>
    </location>
</feature>
<keyword evidence="5" id="KW-1185">Reference proteome</keyword>
<reference evidence="5" key="1">
    <citation type="submission" date="2010-07" db="EMBL/GenBank/DDBJ databases">
        <title>The genome sequence of Gaeumannomyces graminis var. tritici strain R3-111a-1.</title>
        <authorList>
            <consortium name="The Broad Institute Genome Sequencing Platform"/>
            <person name="Ma L.-J."/>
            <person name="Dead R."/>
            <person name="Young S."/>
            <person name="Zeng Q."/>
            <person name="Koehrsen M."/>
            <person name="Alvarado L."/>
            <person name="Berlin A."/>
            <person name="Chapman S.B."/>
            <person name="Chen Z."/>
            <person name="Freedman E."/>
            <person name="Gellesch M."/>
            <person name="Goldberg J."/>
            <person name="Griggs A."/>
            <person name="Gujja S."/>
            <person name="Heilman E.R."/>
            <person name="Heiman D."/>
            <person name="Hepburn T."/>
            <person name="Howarth C."/>
            <person name="Jen D."/>
            <person name="Larson L."/>
            <person name="Mehta T."/>
            <person name="Neiman D."/>
            <person name="Pearson M."/>
            <person name="Roberts A."/>
            <person name="Saif S."/>
            <person name="Shea T."/>
            <person name="Shenoy N."/>
            <person name="Sisk P."/>
            <person name="Stolte C."/>
            <person name="Sykes S."/>
            <person name="Walk T."/>
            <person name="White J."/>
            <person name="Yandava C."/>
            <person name="Haas B."/>
            <person name="Nusbaum C."/>
            <person name="Birren B."/>
        </authorList>
    </citation>
    <scope>NUCLEOTIDE SEQUENCE [LARGE SCALE GENOMIC DNA]</scope>
    <source>
        <strain evidence="5">R3-111a-1</strain>
    </source>
</reference>
<protein>
    <submittedName>
        <fullName evidence="3 4">Uncharacterized protein</fullName>
    </submittedName>
</protein>
<reference evidence="4" key="4">
    <citation type="journal article" date="2015" name="G3 (Bethesda)">
        <title>Genome sequences of three phytopathogenic species of the Magnaporthaceae family of fungi.</title>
        <authorList>
            <person name="Okagaki L.H."/>
            <person name="Nunes C.C."/>
            <person name="Sailsbery J."/>
            <person name="Clay B."/>
            <person name="Brown D."/>
            <person name="John T."/>
            <person name="Oh Y."/>
            <person name="Young N."/>
            <person name="Fitzgerald M."/>
            <person name="Haas B.J."/>
            <person name="Zeng Q."/>
            <person name="Young S."/>
            <person name="Adiconis X."/>
            <person name="Fan L."/>
            <person name="Levin J.Z."/>
            <person name="Mitchell T.K."/>
            <person name="Okubara P.A."/>
            <person name="Farman M.L."/>
            <person name="Kohn L.M."/>
            <person name="Birren B."/>
            <person name="Ma L.-J."/>
            <person name="Dean R.A."/>
        </authorList>
    </citation>
    <scope>NUCLEOTIDE SEQUENCE</scope>
    <source>
        <strain evidence="4">R3-111a-1</strain>
    </source>
</reference>
<evidence type="ECO:0000256" key="1">
    <source>
        <dbReference type="SAM" id="MobiDB-lite"/>
    </source>
</evidence>
<dbReference type="RefSeq" id="XP_009223559.1">
    <property type="nucleotide sequence ID" value="XM_009225295.1"/>
</dbReference>
<dbReference type="AlphaFoldDB" id="J3P1S3"/>
<accession>J3P1S3</accession>
<keyword evidence="2" id="KW-0732">Signal</keyword>
<dbReference type="Proteomes" id="UP000006039">
    <property type="component" value="Unassembled WGS sequence"/>
</dbReference>
<organism evidence="3">
    <name type="scientific">Gaeumannomyces tritici (strain R3-111a-1)</name>
    <name type="common">Wheat and barley take-all root rot fungus</name>
    <name type="synonym">Gaeumannomyces graminis var. tritici</name>
    <dbReference type="NCBI Taxonomy" id="644352"/>
    <lineage>
        <taxon>Eukaryota</taxon>
        <taxon>Fungi</taxon>
        <taxon>Dikarya</taxon>
        <taxon>Ascomycota</taxon>
        <taxon>Pezizomycotina</taxon>
        <taxon>Sordariomycetes</taxon>
        <taxon>Sordariomycetidae</taxon>
        <taxon>Magnaporthales</taxon>
        <taxon>Magnaporthaceae</taxon>
        <taxon>Gaeumannomyces</taxon>
    </lineage>
</organism>